<feature type="region of interest" description="Disordered" evidence="18">
    <location>
        <begin position="211"/>
        <end position="238"/>
    </location>
</feature>
<feature type="domain" description="Arf-GAP" evidence="19">
    <location>
        <begin position="11"/>
        <end position="88"/>
    </location>
</feature>
<evidence type="ECO:0000313" key="20">
    <source>
        <dbReference type="Ensembl" id="ENSSGRP00000062698.1"/>
    </source>
</evidence>
<reference evidence="20" key="1">
    <citation type="submission" date="2025-08" db="UniProtKB">
        <authorList>
            <consortium name="Ensembl"/>
        </authorList>
    </citation>
    <scope>IDENTIFICATION</scope>
</reference>
<dbReference type="InterPro" id="IPR001164">
    <property type="entry name" value="ArfGAP_dom"/>
</dbReference>
<evidence type="ECO:0000256" key="15">
    <source>
        <dbReference type="ARBA" id="ARBA00043100"/>
    </source>
</evidence>
<name>A0A672PND9_SINGR</name>
<evidence type="ECO:0000256" key="1">
    <source>
        <dbReference type="ARBA" id="ARBA00004255"/>
    </source>
</evidence>
<evidence type="ECO:0000256" key="2">
    <source>
        <dbReference type="ARBA" id="ARBA00004496"/>
    </source>
</evidence>
<evidence type="ECO:0000256" key="9">
    <source>
        <dbReference type="ARBA" id="ARBA00022892"/>
    </source>
</evidence>
<evidence type="ECO:0000256" key="16">
    <source>
        <dbReference type="PROSITE-ProRule" id="PRU00288"/>
    </source>
</evidence>
<gene>
    <name evidence="20" type="primary">arfgap2</name>
</gene>
<dbReference type="AlphaFoldDB" id="A0A672PND9"/>
<evidence type="ECO:0000256" key="12">
    <source>
        <dbReference type="ARBA" id="ARBA00023054"/>
    </source>
</evidence>
<keyword evidence="13" id="KW-0472">Membrane</keyword>
<evidence type="ECO:0000256" key="6">
    <source>
        <dbReference type="ARBA" id="ARBA00022723"/>
    </source>
</evidence>
<dbReference type="Pfam" id="PF01412">
    <property type="entry name" value="ArfGap"/>
    <property type="match status" value="1"/>
</dbReference>
<keyword evidence="7 16" id="KW-0863">Zinc-finger</keyword>
<dbReference type="Ensembl" id="ENSSGRT00000066860.1">
    <property type="protein sequence ID" value="ENSSGRP00000062698.1"/>
    <property type="gene ID" value="ENSSGRG00000032078.1"/>
</dbReference>
<accession>A0A672PND9</accession>
<dbReference type="SMART" id="SM00105">
    <property type="entry name" value="ArfGap"/>
    <property type="match status" value="1"/>
</dbReference>
<dbReference type="GO" id="GO:0015031">
    <property type="term" value="P:protein transport"/>
    <property type="evidence" value="ECO:0007669"/>
    <property type="project" value="UniProtKB-KW"/>
</dbReference>
<evidence type="ECO:0000256" key="5">
    <source>
        <dbReference type="ARBA" id="ARBA00022490"/>
    </source>
</evidence>
<dbReference type="GO" id="GO:0048205">
    <property type="term" value="P:COPI coating of Golgi vesicle"/>
    <property type="evidence" value="ECO:0007669"/>
    <property type="project" value="TreeGrafter"/>
</dbReference>
<sequence length="384" mass="42268">MASEPNKTEIFTIFKRLRSIPTNKACFDCAAKNPSWASISYGVFLCIDCSGIHRSLGVHLSFIRSTELDSNWSWFQLRCMQVGGNANALGAKKGLGAQKVSSKSFTEVEKQAQVAEKMREEQVVEAKKQGEESIVASMRLAYKELEIDRKMEEKKLKNLEGKKKEQAERLGMGFGNRSAVSHSVMAEMQVIEQETPVGVKSSSRSKLDMFDEPSFASGPPKYKDNPFTSGDSFGSRWDNDGGSSFSSWALEKEEPKESEVTISSIQPIGERLPSRRKPEVSVPVTESSEAQQKFANAKAISSDMFFGRESNPEYEAKTRLESMSGSTSISSADLFGDGSVRFDNVLPSGPDIAQFKQGVKTVAGKMAVLANGVMNTIQDRYGSY</sequence>
<dbReference type="GO" id="GO:0008270">
    <property type="term" value="F:zinc ion binding"/>
    <property type="evidence" value="ECO:0007669"/>
    <property type="project" value="UniProtKB-KW"/>
</dbReference>
<evidence type="ECO:0000256" key="8">
    <source>
        <dbReference type="ARBA" id="ARBA00022833"/>
    </source>
</evidence>
<evidence type="ECO:0000256" key="11">
    <source>
        <dbReference type="ARBA" id="ARBA00023034"/>
    </source>
</evidence>
<feature type="coiled-coil region" evidence="17">
    <location>
        <begin position="135"/>
        <end position="169"/>
    </location>
</feature>
<dbReference type="InterPro" id="IPR038508">
    <property type="entry name" value="ArfGAP_dom_sf"/>
</dbReference>
<keyword evidence="21" id="KW-1185">Reference proteome</keyword>
<dbReference type="SUPFAM" id="SSF57863">
    <property type="entry name" value="ArfGap/RecO-like zinc finger"/>
    <property type="match status" value="1"/>
</dbReference>
<keyword evidence="6" id="KW-0479">Metal-binding</keyword>
<proteinExistence type="predicted"/>
<evidence type="ECO:0000259" key="19">
    <source>
        <dbReference type="PROSITE" id="PS50115"/>
    </source>
</evidence>
<dbReference type="GO" id="GO:0000139">
    <property type="term" value="C:Golgi membrane"/>
    <property type="evidence" value="ECO:0007669"/>
    <property type="project" value="UniProtKB-SubCell"/>
</dbReference>
<keyword evidence="10" id="KW-0653">Protein transport</keyword>
<dbReference type="PANTHER" id="PTHR45686">
    <property type="entry name" value="ADP-RIBOSYLATION FACTOR GTPASE ACTIVATING PROTEIN 3, ISOFORM H-RELATED"/>
    <property type="match status" value="1"/>
</dbReference>
<dbReference type="PANTHER" id="PTHR45686:SF10">
    <property type="entry name" value="ADP-RIBOSYLATION FACTOR GTPASE-ACTIVATING PROTEIN 2"/>
    <property type="match status" value="1"/>
</dbReference>
<keyword evidence="4" id="KW-0343">GTPase activation</keyword>
<reference evidence="20" key="2">
    <citation type="submission" date="2025-09" db="UniProtKB">
        <authorList>
            <consortium name="Ensembl"/>
        </authorList>
    </citation>
    <scope>IDENTIFICATION</scope>
</reference>
<evidence type="ECO:0000256" key="14">
    <source>
        <dbReference type="ARBA" id="ARBA00039244"/>
    </source>
</evidence>
<keyword evidence="9" id="KW-0931">ER-Golgi transport</keyword>
<keyword evidence="11" id="KW-0333">Golgi apparatus</keyword>
<evidence type="ECO:0000256" key="4">
    <source>
        <dbReference type="ARBA" id="ARBA00022468"/>
    </source>
</evidence>
<keyword evidence="5" id="KW-0963">Cytoplasm</keyword>
<organism evidence="20 21">
    <name type="scientific">Sinocyclocheilus grahami</name>
    <name type="common">Dianchi golden-line fish</name>
    <name type="synonym">Barbus grahami</name>
    <dbReference type="NCBI Taxonomy" id="75366"/>
    <lineage>
        <taxon>Eukaryota</taxon>
        <taxon>Metazoa</taxon>
        <taxon>Chordata</taxon>
        <taxon>Craniata</taxon>
        <taxon>Vertebrata</taxon>
        <taxon>Euteleostomi</taxon>
        <taxon>Actinopterygii</taxon>
        <taxon>Neopterygii</taxon>
        <taxon>Teleostei</taxon>
        <taxon>Ostariophysi</taxon>
        <taxon>Cypriniformes</taxon>
        <taxon>Cyprinidae</taxon>
        <taxon>Cyprininae</taxon>
        <taxon>Sinocyclocheilus</taxon>
    </lineage>
</organism>
<keyword evidence="12 17" id="KW-0175">Coiled coil</keyword>
<evidence type="ECO:0000313" key="21">
    <source>
        <dbReference type="Proteomes" id="UP000472262"/>
    </source>
</evidence>
<evidence type="ECO:0000256" key="18">
    <source>
        <dbReference type="SAM" id="MobiDB-lite"/>
    </source>
</evidence>
<dbReference type="PROSITE" id="PS50115">
    <property type="entry name" value="ARFGAP"/>
    <property type="match status" value="1"/>
</dbReference>
<evidence type="ECO:0000256" key="17">
    <source>
        <dbReference type="SAM" id="Coils"/>
    </source>
</evidence>
<dbReference type="Proteomes" id="UP000472262">
    <property type="component" value="Unassembled WGS sequence"/>
</dbReference>
<evidence type="ECO:0000256" key="3">
    <source>
        <dbReference type="ARBA" id="ARBA00022448"/>
    </source>
</evidence>
<protein>
    <recommendedName>
        <fullName evidence="14">ADP-ribosylation factor GTPase-activating protein 2</fullName>
    </recommendedName>
    <alternativeName>
        <fullName evidence="15">Zinc finger protein 289</fullName>
    </alternativeName>
</protein>
<dbReference type="PRINTS" id="PR00405">
    <property type="entry name" value="REVINTRACTNG"/>
</dbReference>
<keyword evidence="3" id="KW-0813">Transport</keyword>
<evidence type="ECO:0000256" key="13">
    <source>
        <dbReference type="ARBA" id="ARBA00023136"/>
    </source>
</evidence>
<evidence type="ECO:0000256" key="10">
    <source>
        <dbReference type="ARBA" id="ARBA00022927"/>
    </source>
</evidence>
<evidence type="ECO:0000256" key="7">
    <source>
        <dbReference type="ARBA" id="ARBA00022771"/>
    </source>
</evidence>
<dbReference type="GO" id="GO:0005096">
    <property type="term" value="F:GTPase activator activity"/>
    <property type="evidence" value="ECO:0007669"/>
    <property type="project" value="UniProtKB-KW"/>
</dbReference>
<comment type="subcellular location">
    <subcellularLocation>
        <location evidence="2">Cytoplasm</location>
    </subcellularLocation>
    <subcellularLocation>
        <location evidence="1">Golgi apparatus membrane</location>
        <topology evidence="1">Peripheral membrane protein</topology>
        <orientation evidence="1">Cytoplasmic side</orientation>
    </subcellularLocation>
</comment>
<keyword evidence="8" id="KW-0862">Zinc</keyword>
<dbReference type="Gene3D" id="1.10.220.150">
    <property type="entry name" value="Arf GTPase activating protein"/>
    <property type="match status" value="1"/>
</dbReference>
<dbReference type="InterPro" id="IPR037278">
    <property type="entry name" value="ARFGAP/RecO"/>
</dbReference>